<dbReference type="InterPro" id="IPR000719">
    <property type="entry name" value="Prot_kinase_dom"/>
</dbReference>
<dbReference type="InterPro" id="IPR025875">
    <property type="entry name" value="Leu-rich_rpt_4"/>
</dbReference>
<evidence type="ECO:0000256" key="7">
    <source>
        <dbReference type="ARBA" id="ARBA00023136"/>
    </source>
</evidence>
<dbReference type="PANTHER" id="PTHR45631:SF212">
    <property type="entry name" value="PROTEIN KINASE DOMAIN-CONTAINING PROTEIN"/>
    <property type="match status" value="1"/>
</dbReference>
<evidence type="ECO:0000256" key="2">
    <source>
        <dbReference type="ARBA" id="ARBA00022614"/>
    </source>
</evidence>
<keyword evidence="4 8" id="KW-0732">Signal</keyword>
<feature type="signal peptide" evidence="8">
    <location>
        <begin position="1"/>
        <end position="24"/>
    </location>
</feature>
<evidence type="ECO:0000256" key="5">
    <source>
        <dbReference type="ARBA" id="ARBA00022737"/>
    </source>
</evidence>
<proteinExistence type="predicted"/>
<dbReference type="SUPFAM" id="SSF56112">
    <property type="entry name" value="Protein kinase-like (PK-like)"/>
    <property type="match status" value="1"/>
</dbReference>
<dbReference type="Pfam" id="PF12799">
    <property type="entry name" value="LRR_4"/>
    <property type="match status" value="1"/>
</dbReference>
<keyword evidence="6" id="KW-1133">Transmembrane helix</keyword>
<evidence type="ECO:0000256" key="1">
    <source>
        <dbReference type="ARBA" id="ARBA00004167"/>
    </source>
</evidence>
<dbReference type="PANTHER" id="PTHR45631">
    <property type="entry name" value="OS07G0107800 PROTEIN-RELATED"/>
    <property type="match status" value="1"/>
</dbReference>
<keyword evidence="7" id="KW-0472">Membrane</keyword>
<dbReference type="PROSITE" id="PS50011">
    <property type="entry name" value="PROTEIN_KINASE_DOM"/>
    <property type="match status" value="1"/>
</dbReference>
<evidence type="ECO:0000256" key="4">
    <source>
        <dbReference type="ARBA" id="ARBA00022729"/>
    </source>
</evidence>
<keyword evidence="5" id="KW-0677">Repeat</keyword>
<comment type="subcellular location">
    <subcellularLocation>
        <location evidence="1">Membrane</location>
        <topology evidence="1">Single-pass membrane protein</topology>
    </subcellularLocation>
</comment>
<evidence type="ECO:0000256" key="8">
    <source>
        <dbReference type="SAM" id="SignalP"/>
    </source>
</evidence>
<reference evidence="11" key="1">
    <citation type="journal article" date="2019" name="Gigascience">
        <title>De novo genome assembly of the endangered Acer yangbiense, a plant species with extremely small populations endemic to Yunnan Province, China.</title>
        <authorList>
            <person name="Yang J."/>
            <person name="Wariss H.M."/>
            <person name="Tao L."/>
            <person name="Zhang R."/>
            <person name="Yun Q."/>
            <person name="Hollingsworth P."/>
            <person name="Dao Z."/>
            <person name="Luo G."/>
            <person name="Guo H."/>
            <person name="Ma Y."/>
            <person name="Sun W."/>
        </authorList>
    </citation>
    <scope>NUCLEOTIDE SEQUENCE [LARGE SCALE GENOMIC DNA]</scope>
    <source>
        <strain evidence="11">cv. Malutang</strain>
    </source>
</reference>
<dbReference type="AlphaFoldDB" id="A0A5C7GN99"/>
<protein>
    <recommendedName>
        <fullName evidence="9">Protein kinase domain-containing protein</fullName>
    </recommendedName>
</protein>
<dbReference type="Pfam" id="PF12819">
    <property type="entry name" value="Malectin_like"/>
    <property type="match status" value="1"/>
</dbReference>
<dbReference type="InterPro" id="IPR011009">
    <property type="entry name" value="Kinase-like_dom_sf"/>
</dbReference>
<dbReference type="SUPFAM" id="SSF52058">
    <property type="entry name" value="L domain-like"/>
    <property type="match status" value="1"/>
</dbReference>
<dbReference type="InterPro" id="IPR024788">
    <property type="entry name" value="Malectin-like_Carb-bd_dom"/>
</dbReference>
<evidence type="ECO:0000259" key="9">
    <source>
        <dbReference type="PROSITE" id="PS50011"/>
    </source>
</evidence>
<dbReference type="GO" id="GO:0005524">
    <property type="term" value="F:ATP binding"/>
    <property type="evidence" value="ECO:0007669"/>
    <property type="project" value="InterPro"/>
</dbReference>
<accession>A0A5C7GN99</accession>
<feature type="chain" id="PRO_5022963082" description="Protein kinase domain-containing protein" evidence="8">
    <location>
        <begin position="25"/>
        <end position="560"/>
    </location>
</feature>
<evidence type="ECO:0000256" key="6">
    <source>
        <dbReference type="ARBA" id="ARBA00022989"/>
    </source>
</evidence>
<gene>
    <name evidence="10" type="ORF">EZV62_028220</name>
</gene>
<dbReference type="EMBL" id="VAHF01000252">
    <property type="protein sequence ID" value="TXG46281.1"/>
    <property type="molecule type" value="Genomic_DNA"/>
</dbReference>
<dbReference type="Gene3D" id="1.10.510.10">
    <property type="entry name" value="Transferase(Phosphotransferase) domain 1"/>
    <property type="match status" value="1"/>
</dbReference>
<keyword evidence="11" id="KW-1185">Reference proteome</keyword>
<sequence>MIDGQPLFLVIKLWLVLVPVMISAVSNSKLVTAHDEQAKRKLEAGTPSDGALTILYRYDVGAEKGRITRYPEDVYDRIWYPPNNRLILISTESKINTESFGDAYQVPDRVLRTASRTQNASIPLLLDFNPPDSASPCYIYFHFAEIEKLKDGQKRKLRIDLNSTNSGPKVTQPITLEYLRPMTLTSTDLPISGTELKVSIYATGGPDLPPILNAVEIFMFLGLPLSPTNLNDGMQIATSVSNLKSITFLDLSYNNLTGPLPEFLAQLPNLKMLNLTGNNFTGSVPDALLEKSKNGALLLRRSAINATAKRRERMCDKMARFSEEDDMSRFSEEEGTDTCMLSWCERLQIAVDAAHGLDYLHNGCKPQTIHRDLKPSNILLNENKQAKLADFGLSRVVNQENDTSLTTCPAGTPGYLDPEVFACGISNKKSDVYSFGIILFELITGQPAIKRGPEEDRYILQRVTPIIERGDIQNVVDPRLQGKFNTNAAWKIVDTAMSCVCPTAVDRPDINNVLIELKECLAIEVASRRNSKTESSNTTTSYLLEQTFLNGSIEMVPGTR</sequence>
<evidence type="ECO:0000256" key="3">
    <source>
        <dbReference type="ARBA" id="ARBA00022692"/>
    </source>
</evidence>
<dbReference type="OrthoDB" id="2017114at2759"/>
<dbReference type="Pfam" id="PF00069">
    <property type="entry name" value="Pkinase"/>
    <property type="match status" value="1"/>
</dbReference>
<name>A0A5C7GN99_9ROSI</name>
<dbReference type="Gene3D" id="3.80.10.10">
    <property type="entry name" value="Ribonuclease Inhibitor"/>
    <property type="match status" value="1"/>
</dbReference>
<dbReference type="Proteomes" id="UP000323000">
    <property type="component" value="Unassembled WGS sequence"/>
</dbReference>
<dbReference type="SMART" id="SM00220">
    <property type="entry name" value="S_TKc"/>
    <property type="match status" value="1"/>
</dbReference>
<feature type="domain" description="Protein kinase" evidence="9">
    <location>
        <begin position="143"/>
        <end position="521"/>
    </location>
</feature>
<dbReference type="GO" id="GO:0004672">
    <property type="term" value="F:protein kinase activity"/>
    <property type="evidence" value="ECO:0007669"/>
    <property type="project" value="InterPro"/>
</dbReference>
<comment type="caution">
    <text evidence="10">The sequence shown here is derived from an EMBL/GenBank/DDBJ whole genome shotgun (WGS) entry which is preliminary data.</text>
</comment>
<organism evidence="10 11">
    <name type="scientific">Acer yangbiense</name>
    <dbReference type="NCBI Taxonomy" id="1000413"/>
    <lineage>
        <taxon>Eukaryota</taxon>
        <taxon>Viridiplantae</taxon>
        <taxon>Streptophyta</taxon>
        <taxon>Embryophyta</taxon>
        <taxon>Tracheophyta</taxon>
        <taxon>Spermatophyta</taxon>
        <taxon>Magnoliopsida</taxon>
        <taxon>eudicotyledons</taxon>
        <taxon>Gunneridae</taxon>
        <taxon>Pentapetalae</taxon>
        <taxon>rosids</taxon>
        <taxon>malvids</taxon>
        <taxon>Sapindales</taxon>
        <taxon>Sapindaceae</taxon>
        <taxon>Hippocastanoideae</taxon>
        <taxon>Acereae</taxon>
        <taxon>Acer</taxon>
    </lineage>
</organism>
<evidence type="ECO:0000313" key="11">
    <source>
        <dbReference type="Proteomes" id="UP000323000"/>
    </source>
</evidence>
<keyword evidence="3" id="KW-0812">Transmembrane</keyword>
<keyword evidence="2" id="KW-0433">Leucine-rich repeat</keyword>
<dbReference type="GO" id="GO:0016020">
    <property type="term" value="C:membrane"/>
    <property type="evidence" value="ECO:0007669"/>
    <property type="project" value="UniProtKB-SubCell"/>
</dbReference>
<evidence type="ECO:0000313" key="10">
    <source>
        <dbReference type="EMBL" id="TXG46281.1"/>
    </source>
</evidence>
<dbReference type="InterPro" id="IPR032675">
    <property type="entry name" value="LRR_dom_sf"/>
</dbReference>